<gene>
    <name evidence="8" type="ORF">IAA89_01840</name>
</gene>
<evidence type="ECO:0000256" key="4">
    <source>
        <dbReference type="ARBA" id="ARBA00022857"/>
    </source>
</evidence>
<dbReference type="EMBL" id="JADIMP010000035">
    <property type="protein sequence ID" value="MBO8441183.1"/>
    <property type="molecule type" value="Genomic_DNA"/>
</dbReference>
<dbReference type="AlphaFoldDB" id="A0A9D9H912"/>
<comment type="caution">
    <text evidence="8">The sequence shown here is derived from an EMBL/GenBank/DDBJ whole genome shotgun (WGS) entry which is preliminary data.</text>
</comment>
<evidence type="ECO:0000256" key="5">
    <source>
        <dbReference type="ARBA" id="ARBA00023002"/>
    </source>
</evidence>
<accession>A0A9D9H912</accession>
<evidence type="ECO:0000256" key="1">
    <source>
        <dbReference type="ARBA" id="ARBA00011738"/>
    </source>
</evidence>
<evidence type="ECO:0000256" key="6">
    <source>
        <dbReference type="HAMAP-Rule" id="MF_01685"/>
    </source>
</evidence>
<reference evidence="8" key="2">
    <citation type="journal article" date="2021" name="PeerJ">
        <title>Extensive microbial diversity within the chicken gut microbiome revealed by metagenomics and culture.</title>
        <authorList>
            <person name="Gilroy R."/>
            <person name="Ravi A."/>
            <person name="Getino M."/>
            <person name="Pursley I."/>
            <person name="Horton D.L."/>
            <person name="Alikhan N.F."/>
            <person name="Baker D."/>
            <person name="Gharbi K."/>
            <person name="Hall N."/>
            <person name="Watson M."/>
            <person name="Adriaenssens E.M."/>
            <person name="Foster-Nyarko E."/>
            <person name="Jarju S."/>
            <person name="Secka A."/>
            <person name="Antonio M."/>
            <person name="Oren A."/>
            <person name="Chaudhuri R.R."/>
            <person name="La Ragione R."/>
            <person name="Hildebrand F."/>
            <person name="Pallen M.J."/>
        </authorList>
    </citation>
    <scope>NUCLEOTIDE SEQUENCE</scope>
    <source>
        <strain evidence="8">C6-149</strain>
    </source>
</reference>
<dbReference type="Pfam" id="PF07992">
    <property type="entry name" value="Pyr_redox_2"/>
    <property type="match status" value="1"/>
</dbReference>
<feature type="binding site" evidence="6">
    <location>
        <position position="48"/>
    </location>
    <ligand>
        <name>FAD</name>
        <dbReference type="ChEBI" id="CHEBI:57692"/>
    </ligand>
</feature>
<comment type="caution">
    <text evidence="6">Lacks conserved residue(s) required for the propagation of feature annotation.</text>
</comment>
<dbReference type="Gene3D" id="3.50.50.60">
    <property type="entry name" value="FAD/NAD(P)-binding domain"/>
    <property type="match status" value="2"/>
</dbReference>
<evidence type="ECO:0000256" key="3">
    <source>
        <dbReference type="ARBA" id="ARBA00022827"/>
    </source>
</evidence>
<keyword evidence="4 6" id="KW-0521">NADP</keyword>
<dbReference type="Proteomes" id="UP000823614">
    <property type="component" value="Unassembled WGS sequence"/>
</dbReference>
<feature type="binding site" evidence="6">
    <location>
        <position position="324"/>
    </location>
    <ligand>
        <name>FAD</name>
        <dbReference type="ChEBI" id="CHEBI:57692"/>
    </ligand>
</feature>
<evidence type="ECO:0000259" key="7">
    <source>
        <dbReference type="Pfam" id="PF07992"/>
    </source>
</evidence>
<reference evidence="8" key="1">
    <citation type="submission" date="2020-10" db="EMBL/GenBank/DDBJ databases">
        <authorList>
            <person name="Gilroy R."/>
        </authorList>
    </citation>
    <scope>NUCLEOTIDE SEQUENCE</scope>
    <source>
        <strain evidence="8">C6-149</strain>
    </source>
</reference>
<dbReference type="InterPro" id="IPR050097">
    <property type="entry name" value="Ferredoxin-NADP_redctase_2"/>
</dbReference>
<protein>
    <recommendedName>
        <fullName evidence="6">Ferredoxin--NADP reductase</fullName>
        <shortName evidence="6">FNR</shortName>
        <shortName evidence="6">Fd-NADP(+) reductase</shortName>
        <ecNumber evidence="6">1.18.1.2</ecNumber>
    </recommendedName>
</protein>
<dbReference type="GO" id="GO:0050660">
    <property type="term" value="F:flavin adenine dinucleotide binding"/>
    <property type="evidence" value="ECO:0007669"/>
    <property type="project" value="UniProtKB-UniRule"/>
</dbReference>
<dbReference type="SUPFAM" id="SSF51905">
    <property type="entry name" value="FAD/NAD(P)-binding domain"/>
    <property type="match status" value="2"/>
</dbReference>
<sequence>MELKQYDLIIVGGGPVGMFAAYYAGLHQLNALLVESLSELGGQVKALYPEKDILDVAGYPSIKGKDLINNLQKQIDNFPIEIMTDMTVTNIKEDSDGYILQTKNKDFYCKKVLLATGNGSFSPRKLAVDNIEQFENKNLWYFLPSLDKLKDKVVLVAGGGDSAIENAVLASEYANKVYLVHRRDAFRALPFNVTRLEDSSVEIETPYIITDLSNKDSKLKVTLKVIGEEETKDILVDDVLINYGFTSNKGTIDQWNVQLEQDHRAIKVASNMESNVNGIYVVGDASTHPGNANLIASGFGEAITAITEIAKSTHPEKNMAMHSTSIHLSD</sequence>
<dbReference type="EC" id="1.18.1.2" evidence="6"/>
<comment type="similarity">
    <text evidence="6">Belongs to the ferredoxin--NADP reductase type 2 family.</text>
</comment>
<name>A0A9D9H912_9LACO</name>
<keyword evidence="3 6" id="KW-0274">FAD</keyword>
<dbReference type="GO" id="GO:0050661">
    <property type="term" value="F:NADP binding"/>
    <property type="evidence" value="ECO:0007669"/>
    <property type="project" value="UniProtKB-UniRule"/>
</dbReference>
<feature type="domain" description="FAD/NAD(P)-binding" evidence="7">
    <location>
        <begin position="6"/>
        <end position="291"/>
    </location>
</feature>
<dbReference type="HAMAP" id="MF_01685">
    <property type="entry name" value="FENR2"/>
    <property type="match status" value="1"/>
</dbReference>
<dbReference type="InterPro" id="IPR023753">
    <property type="entry name" value="FAD/NAD-binding_dom"/>
</dbReference>
<comment type="subunit">
    <text evidence="1 6">Homodimer.</text>
</comment>
<dbReference type="PRINTS" id="PR00469">
    <property type="entry name" value="PNDRDTASEII"/>
</dbReference>
<keyword evidence="5 6" id="KW-0560">Oxidoreductase</keyword>
<proteinExistence type="inferred from homology"/>
<dbReference type="GO" id="GO:0004324">
    <property type="term" value="F:ferredoxin-NADP+ reductase activity"/>
    <property type="evidence" value="ECO:0007669"/>
    <property type="project" value="UniProtKB-UniRule"/>
</dbReference>
<keyword evidence="2 6" id="KW-0285">Flavoprotein</keyword>
<evidence type="ECO:0000313" key="9">
    <source>
        <dbReference type="Proteomes" id="UP000823614"/>
    </source>
</evidence>
<comment type="cofactor">
    <cofactor evidence="6">
        <name>FAD</name>
        <dbReference type="ChEBI" id="CHEBI:57692"/>
    </cofactor>
    <text evidence="6">Binds 1 FAD per subunit.</text>
</comment>
<evidence type="ECO:0000313" key="8">
    <source>
        <dbReference type="EMBL" id="MBO8441183.1"/>
    </source>
</evidence>
<feature type="binding site" evidence="6">
    <location>
        <position position="35"/>
    </location>
    <ligand>
        <name>FAD</name>
        <dbReference type="ChEBI" id="CHEBI:57692"/>
    </ligand>
</feature>
<evidence type="ECO:0000256" key="2">
    <source>
        <dbReference type="ARBA" id="ARBA00022630"/>
    </source>
</evidence>
<dbReference type="PANTHER" id="PTHR48105">
    <property type="entry name" value="THIOREDOXIN REDUCTASE 1-RELATED-RELATED"/>
    <property type="match status" value="1"/>
</dbReference>
<feature type="binding site" evidence="6">
    <location>
        <position position="284"/>
    </location>
    <ligand>
        <name>FAD</name>
        <dbReference type="ChEBI" id="CHEBI:57692"/>
    </ligand>
</feature>
<dbReference type="InterPro" id="IPR036188">
    <property type="entry name" value="FAD/NAD-bd_sf"/>
</dbReference>
<dbReference type="InterPro" id="IPR022890">
    <property type="entry name" value="Fd--NADP_Rdtase_type_2"/>
</dbReference>
<organism evidence="8 9">
    <name type="scientific">Candidatus Gallilactobacillus intestinavium</name>
    <dbReference type="NCBI Taxonomy" id="2840838"/>
    <lineage>
        <taxon>Bacteria</taxon>
        <taxon>Bacillati</taxon>
        <taxon>Bacillota</taxon>
        <taxon>Bacilli</taxon>
        <taxon>Lactobacillales</taxon>
        <taxon>Lactobacillaceae</taxon>
        <taxon>Lactobacillaceae incertae sedis</taxon>
        <taxon>Candidatus Gallilactobacillus</taxon>
    </lineage>
</organism>
<comment type="catalytic activity">
    <reaction evidence="6">
        <text>2 reduced [2Fe-2S]-[ferredoxin] + NADP(+) + H(+) = 2 oxidized [2Fe-2S]-[ferredoxin] + NADPH</text>
        <dbReference type="Rhea" id="RHEA:20125"/>
        <dbReference type="Rhea" id="RHEA-COMP:10000"/>
        <dbReference type="Rhea" id="RHEA-COMP:10001"/>
        <dbReference type="ChEBI" id="CHEBI:15378"/>
        <dbReference type="ChEBI" id="CHEBI:33737"/>
        <dbReference type="ChEBI" id="CHEBI:33738"/>
        <dbReference type="ChEBI" id="CHEBI:57783"/>
        <dbReference type="ChEBI" id="CHEBI:58349"/>
        <dbReference type="EC" id="1.18.1.2"/>
    </reaction>
</comment>
<dbReference type="PRINTS" id="PR00368">
    <property type="entry name" value="FADPNR"/>
</dbReference>
<feature type="binding site" evidence="6">
    <location>
        <position position="121"/>
    </location>
    <ligand>
        <name>FAD</name>
        <dbReference type="ChEBI" id="CHEBI:57692"/>
    </ligand>
</feature>
<feature type="binding site" evidence="6">
    <location>
        <position position="88"/>
    </location>
    <ligand>
        <name>FAD</name>
        <dbReference type="ChEBI" id="CHEBI:57692"/>
    </ligand>
</feature>
<feature type="binding site" evidence="6">
    <location>
        <position position="43"/>
    </location>
    <ligand>
        <name>FAD</name>
        <dbReference type="ChEBI" id="CHEBI:57692"/>
    </ligand>
</feature>